<dbReference type="RefSeq" id="WP_290265433.1">
    <property type="nucleotide sequence ID" value="NZ_JAUFQG010000006.1"/>
</dbReference>
<dbReference type="SUPFAM" id="SSF81301">
    <property type="entry name" value="Nucleotidyltransferase"/>
    <property type="match status" value="1"/>
</dbReference>
<organism evidence="13 14">
    <name type="scientific">Simiduia curdlanivorans</name>
    <dbReference type="NCBI Taxonomy" id="1492769"/>
    <lineage>
        <taxon>Bacteria</taxon>
        <taxon>Pseudomonadati</taxon>
        <taxon>Pseudomonadota</taxon>
        <taxon>Gammaproteobacteria</taxon>
        <taxon>Cellvibrionales</taxon>
        <taxon>Cellvibrionaceae</taxon>
        <taxon>Simiduia</taxon>
    </lineage>
</organism>
<keyword evidence="13" id="KW-0347">Helicase</keyword>
<proteinExistence type="inferred from homology"/>
<dbReference type="InterPro" id="IPR052191">
    <property type="entry name" value="tRNA_ntf/polyA_polymerase_I"/>
</dbReference>
<dbReference type="Pfam" id="PF12627">
    <property type="entry name" value="PolyA_pol_RNAbd"/>
    <property type="match status" value="1"/>
</dbReference>
<evidence type="ECO:0000256" key="1">
    <source>
        <dbReference type="ARBA" id="ARBA00022664"/>
    </source>
</evidence>
<evidence type="ECO:0000256" key="7">
    <source>
        <dbReference type="HAMAP-Rule" id="MF_00957"/>
    </source>
</evidence>
<dbReference type="InterPro" id="IPR043519">
    <property type="entry name" value="NT_sf"/>
</dbReference>
<reference evidence="14" key="1">
    <citation type="journal article" date="2019" name="Int. J. Syst. Evol. Microbiol.">
        <title>The Global Catalogue of Microorganisms (GCM) 10K type strain sequencing project: providing services to taxonomists for standard genome sequencing and annotation.</title>
        <authorList>
            <consortium name="The Broad Institute Genomics Platform"/>
            <consortium name="The Broad Institute Genome Sequencing Center for Infectious Disease"/>
            <person name="Wu L."/>
            <person name="Ma J."/>
        </authorList>
    </citation>
    <scope>NUCLEOTIDE SEQUENCE [LARGE SCALE GENOMIC DNA]</scope>
    <source>
        <strain evidence="14">CECT 8570</strain>
    </source>
</reference>
<keyword evidence="2 7" id="KW-0808">Transferase</keyword>
<evidence type="ECO:0000256" key="4">
    <source>
        <dbReference type="ARBA" id="ARBA00022840"/>
    </source>
</evidence>
<evidence type="ECO:0000256" key="5">
    <source>
        <dbReference type="ARBA" id="ARBA00022884"/>
    </source>
</evidence>
<dbReference type="InterPro" id="IPR032828">
    <property type="entry name" value="PolyA_RNA-bd"/>
</dbReference>
<dbReference type="HAMAP" id="MF_00957">
    <property type="entry name" value="PolyA_pol"/>
    <property type="match status" value="1"/>
</dbReference>
<keyword evidence="6 7" id="KW-0804">Transcription</keyword>
<dbReference type="EMBL" id="JBHSCX010000007">
    <property type="protein sequence ID" value="MFC4362577.1"/>
    <property type="molecule type" value="Genomic_DNA"/>
</dbReference>
<evidence type="ECO:0000256" key="3">
    <source>
        <dbReference type="ARBA" id="ARBA00022741"/>
    </source>
</evidence>
<dbReference type="GO" id="GO:1990817">
    <property type="term" value="F:poly(A) RNA polymerase activity"/>
    <property type="evidence" value="ECO:0007669"/>
    <property type="project" value="UniProtKB-EC"/>
</dbReference>
<dbReference type="PANTHER" id="PTHR43051:SF1">
    <property type="entry name" value="POLYNUCLEOTIDE ADENYLYLTRANSFERASE FAMILY PROTEIN"/>
    <property type="match status" value="1"/>
</dbReference>
<dbReference type="Gene3D" id="3.30.460.10">
    <property type="entry name" value="Beta Polymerase, domain 2"/>
    <property type="match status" value="1"/>
</dbReference>
<sequence>MLKRLYSLLPAFIKGDTQRAPSAGNTQIKRIIPRDEHNISRANISRGAVSAMKRLNDEGFEAYLVGGGVRDLLLDGHPKDFDLATNATPEQVRQIFRGARIIGRRFKIVHVRMGRELLEVTTFRDNHTESESERDSHQADSGMLLRDNVFGTLETDSARRDFTINALYYTSKDFTVVDYEGGLEDLKKRQIRMIGDPLTRYKEDPVRMLRAVRFAAKLGFKIEANTAAPIAPNAELMGQVSSSRLFDESLKLFMAGSATATFTLLRDYGLLAYLFPQTEALLQRGDPKAEKLIEHALVNTDKRIRNDQRVTPAFIFAALLWPVVKEKQEALMASEKLTPLVALGQAASAVVGQQLAAIAIPKRFLIPMREIWDLQLRLPNRAGKRAFVTFSHERFRAAYDFLLLRESAGENFDGLGQWWTDFQVANEEGREAMVKNMTGPKGRSRRRSPRKKPADPA</sequence>
<dbReference type="Pfam" id="PF12626">
    <property type="entry name" value="PolyA_pol_arg_C"/>
    <property type="match status" value="1"/>
</dbReference>
<feature type="domain" description="tRNA nucleotidyltransferase/poly(A) polymerase RNA and SrmB- binding" evidence="12">
    <location>
        <begin position="219"/>
        <end position="280"/>
    </location>
</feature>
<keyword evidence="3 7" id="KW-0547">Nucleotide-binding</keyword>
<evidence type="ECO:0000256" key="9">
    <source>
        <dbReference type="SAM" id="MobiDB-lite"/>
    </source>
</evidence>
<gene>
    <name evidence="7 13" type="primary">pcnB</name>
    <name evidence="13" type="ORF">ACFOX3_09690</name>
</gene>
<comment type="function">
    <text evidence="7">Adds poly(A) tail to the 3' end of many RNAs, which usually targets these RNAs for decay. Plays a significant role in the global control of gene expression, through influencing the rate of transcript degradation, and in the general RNA quality control.</text>
</comment>
<feature type="compositionally biased region" description="Basic residues" evidence="9">
    <location>
        <begin position="442"/>
        <end position="451"/>
    </location>
</feature>
<keyword evidence="5 7" id="KW-0694">RNA-binding</keyword>
<evidence type="ECO:0000259" key="12">
    <source>
        <dbReference type="Pfam" id="PF12627"/>
    </source>
</evidence>
<protein>
    <recommendedName>
        <fullName evidence="7">Poly(A) polymerase I</fullName>
        <shortName evidence="7">PAP I</shortName>
        <ecNumber evidence="7">2.7.7.19</ecNumber>
    </recommendedName>
</protein>
<dbReference type="Gene3D" id="1.10.3090.10">
    <property type="entry name" value="cca-adding enzyme, domain 2"/>
    <property type="match status" value="1"/>
</dbReference>
<keyword evidence="1 7" id="KW-0507">mRNA processing</keyword>
<feature type="region of interest" description="Disordered" evidence="9">
    <location>
        <begin position="432"/>
        <end position="457"/>
    </location>
</feature>
<evidence type="ECO:0000256" key="2">
    <source>
        <dbReference type="ARBA" id="ARBA00022679"/>
    </source>
</evidence>
<evidence type="ECO:0000313" key="13">
    <source>
        <dbReference type="EMBL" id="MFC4362577.1"/>
    </source>
</evidence>
<feature type="active site" evidence="7">
    <location>
        <position position="80"/>
    </location>
</feature>
<dbReference type="NCBIfam" id="TIGR01942">
    <property type="entry name" value="pcnB"/>
    <property type="match status" value="1"/>
</dbReference>
<feature type="domain" description="Polymerase A arginine-rich C-terminal" evidence="11">
    <location>
        <begin position="337"/>
        <end position="452"/>
    </location>
</feature>
<dbReference type="InterPro" id="IPR010206">
    <property type="entry name" value="PolA_pol_I"/>
</dbReference>
<dbReference type="GO" id="GO:0004386">
    <property type="term" value="F:helicase activity"/>
    <property type="evidence" value="ECO:0007669"/>
    <property type="project" value="UniProtKB-KW"/>
</dbReference>
<evidence type="ECO:0000313" key="14">
    <source>
        <dbReference type="Proteomes" id="UP001595840"/>
    </source>
</evidence>
<feature type="active site" evidence="7">
    <location>
        <position position="82"/>
    </location>
</feature>
<dbReference type="CDD" id="cd05398">
    <property type="entry name" value="NT_ClassII-CCAase"/>
    <property type="match status" value="1"/>
</dbReference>
<comment type="catalytic activity">
    <reaction evidence="7">
        <text>RNA(n) + ATP = RNA(n)-3'-adenine ribonucleotide + diphosphate</text>
        <dbReference type="Rhea" id="RHEA:11332"/>
        <dbReference type="Rhea" id="RHEA-COMP:14527"/>
        <dbReference type="Rhea" id="RHEA-COMP:17347"/>
        <dbReference type="ChEBI" id="CHEBI:30616"/>
        <dbReference type="ChEBI" id="CHEBI:33019"/>
        <dbReference type="ChEBI" id="CHEBI:140395"/>
        <dbReference type="ChEBI" id="CHEBI:173115"/>
        <dbReference type="EC" id="2.7.7.19"/>
    </reaction>
</comment>
<evidence type="ECO:0000259" key="10">
    <source>
        <dbReference type="Pfam" id="PF01743"/>
    </source>
</evidence>
<evidence type="ECO:0000259" key="11">
    <source>
        <dbReference type="Pfam" id="PF12626"/>
    </source>
</evidence>
<feature type="active site" evidence="7">
    <location>
        <position position="161"/>
    </location>
</feature>
<evidence type="ECO:0000256" key="8">
    <source>
        <dbReference type="RuleBase" id="RU003953"/>
    </source>
</evidence>
<name>A0ABV8V6Y8_9GAMM</name>
<dbReference type="Proteomes" id="UP001595840">
    <property type="component" value="Unassembled WGS sequence"/>
</dbReference>
<comment type="similarity">
    <text evidence="7 8">Belongs to the tRNA nucleotidyltransferase/poly(A) polymerase family.</text>
</comment>
<comment type="caution">
    <text evidence="13">The sequence shown here is derived from an EMBL/GenBank/DDBJ whole genome shotgun (WGS) entry which is preliminary data.</text>
</comment>
<accession>A0ABV8V6Y8</accession>
<dbReference type="PANTHER" id="PTHR43051">
    <property type="entry name" value="POLYNUCLEOTIDE ADENYLYLTRANSFERASE FAMILY PROTEIN"/>
    <property type="match status" value="1"/>
</dbReference>
<feature type="domain" description="Poly A polymerase head" evidence="10">
    <location>
        <begin position="62"/>
        <end position="192"/>
    </location>
</feature>
<evidence type="ECO:0000256" key="6">
    <source>
        <dbReference type="ARBA" id="ARBA00023163"/>
    </source>
</evidence>
<keyword evidence="13" id="KW-0378">Hydrolase</keyword>
<dbReference type="InterPro" id="IPR002646">
    <property type="entry name" value="PolA_pol_head_dom"/>
</dbReference>
<keyword evidence="4 7" id="KW-0067">ATP-binding</keyword>
<dbReference type="SUPFAM" id="SSF81891">
    <property type="entry name" value="Poly A polymerase C-terminal region-like"/>
    <property type="match status" value="1"/>
</dbReference>
<dbReference type="EC" id="2.7.7.19" evidence="7"/>
<keyword evidence="13" id="KW-0548">Nucleotidyltransferase</keyword>
<dbReference type="InterPro" id="IPR025866">
    <property type="entry name" value="PolyA_pol_arg_C_dom"/>
</dbReference>
<keyword evidence="14" id="KW-1185">Reference proteome</keyword>
<dbReference type="Pfam" id="PF01743">
    <property type="entry name" value="PolyA_pol"/>
    <property type="match status" value="1"/>
</dbReference>